<dbReference type="InterPro" id="IPR046095">
    <property type="entry name" value="DUF6113"/>
</dbReference>
<proteinExistence type="predicted"/>
<gene>
    <name evidence="2" type="ORF">UFOPK3495_01467</name>
    <name evidence="3" type="ORF">UFOPK4237_00271</name>
</gene>
<reference evidence="3" key="1">
    <citation type="submission" date="2020-05" db="EMBL/GenBank/DDBJ databases">
        <authorList>
            <person name="Chiriac C."/>
            <person name="Salcher M."/>
            <person name="Ghai R."/>
            <person name="Kavagutti S V."/>
        </authorList>
    </citation>
    <scope>NUCLEOTIDE SEQUENCE</scope>
</reference>
<dbReference type="Pfam" id="PF19608">
    <property type="entry name" value="DUF6113"/>
    <property type="match status" value="1"/>
</dbReference>
<feature type="transmembrane region" description="Helical" evidence="1">
    <location>
        <begin position="66"/>
        <end position="84"/>
    </location>
</feature>
<keyword evidence="1" id="KW-0472">Membrane</keyword>
<keyword evidence="1" id="KW-1133">Transmembrane helix</keyword>
<organism evidence="3">
    <name type="scientific">freshwater metagenome</name>
    <dbReference type="NCBI Taxonomy" id="449393"/>
    <lineage>
        <taxon>unclassified sequences</taxon>
        <taxon>metagenomes</taxon>
        <taxon>ecological metagenomes</taxon>
    </lineage>
</organism>
<evidence type="ECO:0000256" key="1">
    <source>
        <dbReference type="SAM" id="Phobius"/>
    </source>
</evidence>
<evidence type="ECO:0000313" key="3">
    <source>
        <dbReference type="EMBL" id="CAB5035170.1"/>
    </source>
</evidence>
<dbReference type="AlphaFoldDB" id="A0A6J7S417"/>
<dbReference type="EMBL" id="CAFBPZ010000009">
    <property type="protein sequence ID" value="CAB5035170.1"/>
    <property type="molecule type" value="Genomic_DNA"/>
</dbReference>
<evidence type="ECO:0000313" key="2">
    <source>
        <dbReference type="EMBL" id="CAB4909211.1"/>
    </source>
</evidence>
<protein>
    <submittedName>
        <fullName evidence="3">Unannotated protein</fullName>
    </submittedName>
</protein>
<accession>A0A6J7S417</accession>
<sequence>MIQALRFAAAAVTGLLVGLVGAFIQAERFIVPVPWGLLVVPWGMVLVIAVLVIVIRGATWFVLSRWGGMALFLGWLISTIAMAGESPSGDLALSGGGRQWVYLLGGVVLGAAAATFPVISQRSSAVIEG</sequence>
<keyword evidence="1" id="KW-0812">Transmembrane</keyword>
<name>A0A6J7S417_9ZZZZ</name>
<feature type="transmembrane region" description="Helical" evidence="1">
    <location>
        <begin position="32"/>
        <end position="54"/>
    </location>
</feature>
<dbReference type="EMBL" id="CAFBMC010000104">
    <property type="protein sequence ID" value="CAB4909211.1"/>
    <property type="molecule type" value="Genomic_DNA"/>
</dbReference>
<feature type="transmembrane region" description="Helical" evidence="1">
    <location>
        <begin position="100"/>
        <end position="119"/>
    </location>
</feature>